<organism evidence="2 3">
    <name type="scientific">Diabrotica balteata</name>
    <name type="common">Banded cucumber beetle</name>
    <dbReference type="NCBI Taxonomy" id="107213"/>
    <lineage>
        <taxon>Eukaryota</taxon>
        <taxon>Metazoa</taxon>
        <taxon>Ecdysozoa</taxon>
        <taxon>Arthropoda</taxon>
        <taxon>Hexapoda</taxon>
        <taxon>Insecta</taxon>
        <taxon>Pterygota</taxon>
        <taxon>Neoptera</taxon>
        <taxon>Endopterygota</taxon>
        <taxon>Coleoptera</taxon>
        <taxon>Polyphaga</taxon>
        <taxon>Cucujiformia</taxon>
        <taxon>Chrysomeloidea</taxon>
        <taxon>Chrysomelidae</taxon>
        <taxon>Galerucinae</taxon>
        <taxon>Diabroticina</taxon>
        <taxon>Diabroticites</taxon>
        <taxon>Diabrotica</taxon>
    </lineage>
</organism>
<keyword evidence="3" id="KW-1185">Reference proteome</keyword>
<evidence type="ECO:0000313" key="2">
    <source>
        <dbReference type="EMBL" id="CAG9837643.1"/>
    </source>
</evidence>
<dbReference type="PANTHER" id="PTHR10492">
    <property type="match status" value="1"/>
</dbReference>
<name>A0A9N9T7X4_DIABA</name>
<dbReference type="OrthoDB" id="6622900at2759"/>
<evidence type="ECO:0000259" key="1">
    <source>
        <dbReference type="Pfam" id="PF21530"/>
    </source>
</evidence>
<sequence>MFVSRRCFQIAQNYRNHDWLSERAILAAKNIDVNELNFKIQEQITGELRIYKSIDSATNQDDVVNYPPEFLNSLDLPGLPLHNLQLKVGSVVIMLRNINQTASLQRHTVSDKKIIEQRDRSNYTERKV</sequence>
<protein>
    <recommendedName>
        <fullName evidence="1">DNA helicase Pif1-like 2B domain-containing protein</fullName>
    </recommendedName>
</protein>
<dbReference type="Pfam" id="PF21530">
    <property type="entry name" value="Pif1_2B_dom"/>
    <property type="match status" value="1"/>
</dbReference>
<dbReference type="EMBL" id="OU898282">
    <property type="protein sequence ID" value="CAG9837643.1"/>
    <property type="molecule type" value="Genomic_DNA"/>
</dbReference>
<accession>A0A9N9T7X4</accession>
<gene>
    <name evidence="2" type="ORF">DIABBA_LOCUS10610</name>
</gene>
<dbReference type="PANTHER" id="PTHR10492:SF57">
    <property type="entry name" value="ATP-DEPENDENT DNA HELICASE"/>
    <property type="match status" value="1"/>
</dbReference>
<dbReference type="AlphaFoldDB" id="A0A9N9T7X4"/>
<dbReference type="Proteomes" id="UP001153709">
    <property type="component" value="Chromosome 7"/>
</dbReference>
<dbReference type="InterPro" id="IPR049163">
    <property type="entry name" value="Pif1-like_2B_dom"/>
</dbReference>
<evidence type="ECO:0000313" key="3">
    <source>
        <dbReference type="Proteomes" id="UP001153709"/>
    </source>
</evidence>
<feature type="domain" description="DNA helicase Pif1-like 2B" evidence="1">
    <location>
        <begin position="69"/>
        <end position="102"/>
    </location>
</feature>
<proteinExistence type="predicted"/>
<reference evidence="2" key="1">
    <citation type="submission" date="2022-01" db="EMBL/GenBank/DDBJ databases">
        <authorList>
            <person name="King R."/>
        </authorList>
    </citation>
    <scope>NUCLEOTIDE SEQUENCE</scope>
</reference>